<proteinExistence type="predicted"/>
<accession>A0A9P3G727</accession>
<dbReference type="AlphaFoldDB" id="A0A9P3G727"/>
<keyword evidence="3" id="KW-1185">Reference proteome</keyword>
<protein>
    <submittedName>
        <fullName evidence="2">Uncharacterized protein</fullName>
    </submittedName>
</protein>
<organism evidence="2 3">
    <name type="scientific">Phanerochaete sordida</name>
    <dbReference type="NCBI Taxonomy" id="48140"/>
    <lineage>
        <taxon>Eukaryota</taxon>
        <taxon>Fungi</taxon>
        <taxon>Dikarya</taxon>
        <taxon>Basidiomycota</taxon>
        <taxon>Agaricomycotina</taxon>
        <taxon>Agaricomycetes</taxon>
        <taxon>Polyporales</taxon>
        <taxon>Phanerochaetaceae</taxon>
        <taxon>Phanerochaete</taxon>
    </lineage>
</organism>
<evidence type="ECO:0000256" key="1">
    <source>
        <dbReference type="SAM" id="SignalP"/>
    </source>
</evidence>
<dbReference type="Gene3D" id="2.60.120.260">
    <property type="entry name" value="Galactose-binding domain-like"/>
    <property type="match status" value="1"/>
</dbReference>
<evidence type="ECO:0000313" key="3">
    <source>
        <dbReference type="Proteomes" id="UP000703269"/>
    </source>
</evidence>
<gene>
    <name evidence="2" type="ORF">PsYK624_053480</name>
</gene>
<dbReference type="Proteomes" id="UP000703269">
    <property type="component" value="Unassembled WGS sequence"/>
</dbReference>
<feature type="chain" id="PRO_5040254447" evidence="1">
    <location>
        <begin position="24"/>
        <end position="227"/>
    </location>
</feature>
<comment type="caution">
    <text evidence="2">The sequence shown here is derived from an EMBL/GenBank/DDBJ whole genome shotgun (WGS) entry which is preliminary data.</text>
</comment>
<dbReference type="EMBL" id="BPQB01000012">
    <property type="protein sequence ID" value="GJE89252.1"/>
    <property type="molecule type" value="Genomic_DNA"/>
</dbReference>
<keyword evidence="1" id="KW-0732">Signal</keyword>
<name>A0A9P3G727_9APHY</name>
<feature type="signal peptide" evidence="1">
    <location>
        <begin position="1"/>
        <end position="23"/>
    </location>
</feature>
<evidence type="ECO:0000313" key="2">
    <source>
        <dbReference type="EMBL" id="GJE89252.1"/>
    </source>
</evidence>
<sequence length="227" mass="25396">MLFMPHYSLFWFILAAIVPVLSGNITVDDQGIDPTTGTSIAYEAEWAIGPNCSNCSSKPDATLAYDGTWHDTSYSDSNPLEFMRNATFSFTGTAIYAYGMVSGAVGIDLAFFLDGQSAGRYSIPATRDFKYSYNQLYFKAEGLQNIPHTWILQNGNVKNIMSNVLLDYLVYTKCPCRSLSKRTDNKCITGTKMLKQALRLLSGVRPRHPVRLNSQRLPLPGQKRRPR</sequence>
<reference evidence="2 3" key="1">
    <citation type="submission" date="2021-08" db="EMBL/GenBank/DDBJ databases">
        <title>Draft Genome Sequence of Phanerochaete sordida strain YK-624.</title>
        <authorList>
            <person name="Mori T."/>
            <person name="Dohra H."/>
            <person name="Suzuki T."/>
            <person name="Kawagishi H."/>
            <person name="Hirai H."/>
        </authorList>
    </citation>
    <scope>NUCLEOTIDE SEQUENCE [LARGE SCALE GENOMIC DNA]</scope>
    <source>
        <strain evidence="2 3">YK-624</strain>
    </source>
</reference>
<dbReference type="OrthoDB" id="3245657at2759"/>